<proteinExistence type="inferred from homology"/>
<name>A0A6J4JE19_9MICC</name>
<dbReference type="Pfam" id="PF01925">
    <property type="entry name" value="TauE"/>
    <property type="match status" value="1"/>
</dbReference>
<keyword evidence="7 8" id="KW-0472">Membrane</keyword>
<evidence type="ECO:0000256" key="8">
    <source>
        <dbReference type="RuleBase" id="RU363041"/>
    </source>
</evidence>
<dbReference type="RefSeq" id="WP_294570704.1">
    <property type="nucleotide sequence ID" value="NZ_CADCTE010000199.1"/>
</dbReference>
<evidence type="ECO:0000313" key="9">
    <source>
        <dbReference type="EMBL" id="CAA9277960.1"/>
    </source>
</evidence>
<feature type="transmembrane region" description="Helical" evidence="8">
    <location>
        <begin position="210"/>
        <end position="229"/>
    </location>
</feature>
<dbReference type="EMBL" id="CADCTE010000199">
    <property type="protein sequence ID" value="CAA9277960.1"/>
    <property type="molecule type" value="Genomic_DNA"/>
</dbReference>
<feature type="transmembrane region" description="Helical" evidence="8">
    <location>
        <begin position="71"/>
        <end position="92"/>
    </location>
</feature>
<comment type="similarity">
    <text evidence="2 8">Belongs to the 4-toluene sulfonate uptake permease (TSUP) (TC 2.A.102) family.</text>
</comment>
<evidence type="ECO:0000256" key="7">
    <source>
        <dbReference type="ARBA" id="ARBA00023136"/>
    </source>
</evidence>
<keyword evidence="4 8" id="KW-1003">Cell membrane</keyword>
<dbReference type="InterPro" id="IPR002781">
    <property type="entry name" value="TM_pro_TauE-like"/>
</dbReference>
<dbReference type="PANTHER" id="PTHR30269:SF0">
    <property type="entry name" value="MEMBRANE TRANSPORTER PROTEIN YFCA-RELATED"/>
    <property type="match status" value="1"/>
</dbReference>
<keyword evidence="5 8" id="KW-0812">Transmembrane</keyword>
<keyword evidence="3" id="KW-0813">Transport</keyword>
<evidence type="ECO:0000256" key="6">
    <source>
        <dbReference type="ARBA" id="ARBA00022989"/>
    </source>
</evidence>
<evidence type="ECO:0000256" key="2">
    <source>
        <dbReference type="ARBA" id="ARBA00009142"/>
    </source>
</evidence>
<comment type="subcellular location">
    <subcellularLocation>
        <location evidence="1 8">Cell membrane</location>
        <topology evidence="1 8">Multi-pass membrane protein</topology>
    </subcellularLocation>
</comment>
<reference evidence="9" key="1">
    <citation type="submission" date="2020-02" db="EMBL/GenBank/DDBJ databases">
        <authorList>
            <person name="Meier V. D."/>
        </authorList>
    </citation>
    <scope>NUCLEOTIDE SEQUENCE</scope>
    <source>
        <strain evidence="9">AVDCRST_MAG83</strain>
    </source>
</reference>
<feature type="transmembrane region" description="Helical" evidence="8">
    <location>
        <begin position="35"/>
        <end position="59"/>
    </location>
</feature>
<feature type="transmembrane region" description="Helical" evidence="8">
    <location>
        <begin position="98"/>
        <end position="119"/>
    </location>
</feature>
<dbReference type="PANTHER" id="PTHR30269">
    <property type="entry name" value="TRANSMEMBRANE PROTEIN YFCA"/>
    <property type="match status" value="1"/>
</dbReference>
<feature type="transmembrane region" description="Helical" evidence="8">
    <location>
        <begin position="235"/>
        <end position="254"/>
    </location>
</feature>
<dbReference type="AlphaFoldDB" id="A0A6J4JE19"/>
<keyword evidence="6 8" id="KW-1133">Transmembrane helix</keyword>
<dbReference type="GO" id="GO:0005886">
    <property type="term" value="C:plasma membrane"/>
    <property type="evidence" value="ECO:0007669"/>
    <property type="project" value="UniProtKB-SubCell"/>
</dbReference>
<dbReference type="InterPro" id="IPR052017">
    <property type="entry name" value="TSUP"/>
</dbReference>
<evidence type="ECO:0000256" key="1">
    <source>
        <dbReference type="ARBA" id="ARBA00004651"/>
    </source>
</evidence>
<sequence>MIESAAILLAGFAAGMINAAVGTGTLVTFPVLLLLGYPSLVANISNNIGLVAGGLSGAWGYRRELAPNRRLLLRLLPASAAGGVGGALLLLVLPAEAFAAIVPVLIALGLLLVAFGPALQRRTAQRSREGRGSQPGRGHAGLLAGVLVLGVYGGYFGAAQGVLVVGLMSTVTALALQQINAVKNVLVTAVNAVAAGVFMLAAWELIDWMAVLLIACGSLAGGYIGARYGRRLPPVALRSIILIVGTAALVRMVFFT</sequence>
<gene>
    <name evidence="9" type="ORF">AVDCRST_MAG83-3670</name>
</gene>
<evidence type="ECO:0000256" key="5">
    <source>
        <dbReference type="ARBA" id="ARBA00022692"/>
    </source>
</evidence>
<organism evidence="9">
    <name type="scientific">uncultured Arthrobacter sp</name>
    <dbReference type="NCBI Taxonomy" id="114050"/>
    <lineage>
        <taxon>Bacteria</taxon>
        <taxon>Bacillati</taxon>
        <taxon>Actinomycetota</taxon>
        <taxon>Actinomycetes</taxon>
        <taxon>Micrococcales</taxon>
        <taxon>Micrococcaceae</taxon>
        <taxon>Arthrobacter</taxon>
        <taxon>environmental samples</taxon>
    </lineage>
</organism>
<evidence type="ECO:0000256" key="3">
    <source>
        <dbReference type="ARBA" id="ARBA00022448"/>
    </source>
</evidence>
<evidence type="ECO:0000256" key="4">
    <source>
        <dbReference type="ARBA" id="ARBA00022475"/>
    </source>
</evidence>
<feature type="transmembrane region" description="Helical" evidence="8">
    <location>
        <begin position="140"/>
        <end position="165"/>
    </location>
</feature>
<protein>
    <recommendedName>
        <fullName evidence="8">Probable membrane transporter protein</fullName>
    </recommendedName>
</protein>
<accession>A0A6J4JE19</accession>